<keyword evidence="2" id="KW-1185">Reference proteome</keyword>
<gene>
    <name evidence="1" type="ORF">M5K25_006072</name>
</gene>
<organism evidence="1 2">
    <name type="scientific">Dendrobium thyrsiflorum</name>
    <name type="common">Pinecone-like raceme dendrobium</name>
    <name type="synonym">Orchid</name>
    <dbReference type="NCBI Taxonomy" id="117978"/>
    <lineage>
        <taxon>Eukaryota</taxon>
        <taxon>Viridiplantae</taxon>
        <taxon>Streptophyta</taxon>
        <taxon>Embryophyta</taxon>
        <taxon>Tracheophyta</taxon>
        <taxon>Spermatophyta</taxon>
        <taxon>Magnoliopsida</taxon>
        <taxon>Liliopsida</taxon>
        <taxon>Asparagales</taxon>
        <taxon>Orchidaceae</taxon>
        <taxon>Epidendroideae</taxon>
        <taxon>Malaxideae</taxon>
        <taxon>Dendrobiinae</taxon>
        <taxon>Dendrobium</taxon>
    </lineage>
</organism>
<comment type="caution">
    <text evidence="1">The sequence shown here is derived from an EMBL/GenBank/DDBJ whole genome shotgun (WGS) entry which is preliminary data.</text>
</comment>
<dbReference type="Proteomes" id="UP001552299">
    <property type="component" value="Unassembled WGS sequence"/>
</dbReference>
<accession>A0ABD0VAJ8</accession>
<reference evidence="1 2" key="1">
    <citation type="journal article" date="2024" name="Plant Biotechnol. J.">
        <title>Dendrobium thyrsiflorum genome and its molecular insights into genes involved in important horticultural traits.</title>
        <authorList>
            <person name="Chen B."/>
            <person name="Wang J.Y."/>
            <person name="Zheng P.J."/>
            <person name="Li K.L."/>
            <person name="Liang Y.M."/>
            <person name="Chen X.F."/>
            <person name="Zhang C."/>
            <person name="Zhao X."/>
            <person name="He X."/>
            <person name="Zhang G.Q."/>
            <person name="Liu Z.J."/>
            <person name="Xu Q."/>
        </authorList>
    </citation>
    <scope>NUCLEOTIDE SEQUENCE [LARGE SCALE GENOMIC DNA]</scope>
    <source>
        <strain evidence="1">GZMU011</strain>
    </source>
</reference>
<sequence>MLRKTVQGSKPVPEFGCAVSAAGVRGRARVRAGSVARDRLIIRVNHLFPDVGDISPAASEVLDESKT</sequence>
<proteinExistence type="predicted"/>
<evidence type="ECO:0000313" key="1">
    <source>
        <dbReference type="EMBL" id="KAL0922110.1"/>
    </source>
</evidence>
<name>A0ABD0VAJ8_DENTH</name>
<dbReference type="EMBL" id="JANQDX010000006">
    <property type="protein sequence ID" value="KAL0922110.1"/>
    <property type="molecule type" value="Genomic_DNA"/>
</dbReference>
<dbReference type="AlphaFoldDB" id="A0ABD0VAJ8"/>
<evidence type="ECO:0000313" key="2">
    <source>
        <dbReference type="Proteomes" id="UP001552299"/>
    </source>
</evidence>
<protein>
    <submittedName>
        <fullName evidence="1">Uncharacterized protein</fullName>
    </submittedName>
</protein>